<evidence type="ECO:0000256" key="2">
    <source>
        <dbReference type="ARBA" id="ARBA00005227"/>
    </source>
</evidence>
<sequence length="584" mass="68025">MNIFIVSITCVIYAQRMYFEGEQIPVLINSMISESTLLPYDYYDLDICKPESTENFGSMILGTLTQQSSFKLFMNYELVDEIVCFKNFTQIEQNNLKWFIDHDYRVNMLIDDLPIIFRDNLNNQIIGAFLGIRDFNQYSFYNHYNFKVEIYNTSKSVINQTFSINQITVELEQKCENITKIDFVRNCSINQMMKITYSVQYIMSNSSNRWQAYLNIVFDSNQKWWSISITFIITAIIAWFIRFIIRRDVMKFKALSQNENDGLNAQKSWQLISRDVFRPPSGILFLSILIGTGIQFTMMTISIFFFSSIGSLYSIHTTNLITNFIVVYVFTGILNGYYSSKFYKYFKGEYLLLCTLGSNLAFPILIIFIFRIQYIALMFEGSSSGLDFKSGITLIALYLGIQTPLNLIGSFIGFKSESSKTTCKFGLIPQQIIQQPFYLHYFFICLIGGLICFISVGLEISQTMQLIWKNSYYEFFVSQFFTAILLIIISAEVSIITVYLLIQNQNHRWQWKAFFVPFTSGVYLFIYSIQYYLDSLQFTRFSTILYYFSTMYMASLCLGLICGTVGFLASHIFVQKIYSMIKLS</sequence>
<feature type="transmembrane region" description="Helical" evidence="7">
    <location>
        <begin position="392"/>
        <end position="414"/>
    </location>
</feature>
<accession>A0A8S1PVC7</accession>
<dbReference type="PANTHER" id="PTHR10766:SF111">
    <property type="entry name" value="TRANSMEMBRANE 9 SUPERFAMILY MEMBER 2"/>
    <property type="match status" value="1"/>
</dbReference>
<comment type="similarity">
    <text evidence="2 7">Belongs to the nonaspanin (TM9SF) (TC 9.A.2) family.</text>
</comment>
<dbReference type="Proteomes" id="UP000692954">
    <property type="component" value="Unassembled WGS sequence"/>
</dbReference>
<evidence type="ECO:0000256" key="7">
    <source>
        <dbReference type="RuleBase" id="RU363079"/>
    </source>
</evidence>
<evidence type="ECO:0000313" key="8">
    <source>
        <dbReference type="EMBL" id="CAD8107022.1"/>
    </source>
</evidence>
<evidence type="ECO:0000256" key="3">
    <source>
        <dbReference type="ARBA" id="ARBA00022692"/>
    </source>
</evidence>
<feature type="transmembrane region" description="Helical" evidence="7">
    <location>
        <begin position="545"/>
        <end position="574"/>
    </location>
</feature>
<keyword evidence="9" id="KW-1185">Reference proteome</keyword>
<feature type="transmembrane region" description="Helical" evidence="7">
    <location>
        <begin position="480"/>
        <end position="502"/>
    </location>
</feature>
<feature type="transmembrane region" description="Helical" evidence="7">
    <location>
        <begin position="350"/>
        <end position="372"/>
    </location>
</feature>
<reference evidence="8" key="1">
    <citation type="submission" date="2021-01" db="EMBL/GenBank/DDBJ databases">
        <authorList>
            <consortium name="Genoscope - CEA"/>
            <person name="William W."/>
        </authorList>
    </citation>
    <scope>NUCLEOTIDE SEQUENCE</scope>
</reference>
<feature type="transmembrane region" description="Helical" evidence="7">
    <location>
        <begin position="283"/>
        <end position="308"/>
    </location>
</feature>
<dbReference type="OrthoDB" id="310621at2759"/>
<keyword evidence="6 7" id="KW-0472">Membrane</keyword>
<protein>
    <recommendedName>
        <fullName evidence="7">Transmembrane 9 superfamily member</fullName>
    </recommendedName>
</protein>
<dbReference type="Pfam" id="PF02990">
    <property type="entry name" value="EMP70"/>
    <property type="match status" value="1"/>
</dbReference>
<evidence type="ECO:0000256" key="5">
    <source>
        <dbReference type="ARBA" id="ARBA00022989"/>
    </source>
</evidence>
<feature type="transmembrane region" description="Helical" evidence="7">
    <location>
        <begin position="224"/>
        <end position="245"/>
    </location>
</feature>
<evidence type="ECO:0000256" key="6">
    <source>
        <dbReference type="ARBA" id="ARBA00023136"/>
    </source>
</evidence>
<organism evidence="8 9">
    <name type="scientific">Paramecium sonneborni</name>
    <dbReference type="NCBI Taxonomy" id="65129"/>
    <lineage>
        <taxon>Eukaryota</taxon>
        <taxon>Sar</taxon>
        <taxon>Alveolata</taxon>
        <taxon>Ciliophora</taxon>
        <taxon>Intramacronucleata</taxon>
        <taxon>Oligohymenophorea</taxon>
        <taxon>Peniculida</taxon>
        <taxon>Parameciidae</taxon>
        <taxon>Paramecium</taxon>
    </lineage>
</organism>
<dbReference type="PANTHER" id="PTHR10766">
    <property type="entry name" value="TRANSMEMBRANE 9 SUPERFAMILY PROTEIN"/>
    <property type="match status" value="1"/>
</dbReference>
<keyword evidence="4" id="KW-0732">Signal</keyword>
<dbReference type="InterPro" id="IPR004240">
    <property type="entry name" value="EMP70"/>
</dbReference>
<feature type="transmembrane region" description="Helical" evidence="7">
    <location>
        <begin position="438"/>
        <end position="460"/>
    </location>
</feature>
<evidence type="ECO:0000313" key="9">
    <source>
        <dbReference type="Proteomes" id="UP000692954"/>
    </source>
</evidence>
<comment type="caution">
    <text evidence="8">The sequence shown here is derived from an EMBL/GenBank/DDBJ whole genome shotgun (WGS) entry which is preliminary data.</text>
</comment>
<gene>
    <name evidence="8" type="ORF">PSON_ATCC_30995.1.T0880071</name>
</gene>
<dbReference type="AlphaFoldDB" id="A0A8S1PVC7"/>
<dbReference type="GO" id="GO:0005737">
    <property type="term" value="C:cytoplasm"/>
    <property type="evidence" value="ECO:0007669"/>
    <property type="project" value="UniProtKB-ARBA"/>
</dbReference>
<proteinExistence type="inferred from homology"/>
<keyword evidence="5 7" id="KW-1133">Transmembrane helix</keyword>
<keyword evidence="3 7" id="KW-0812">Transmembrane</keyword>
<feature type="transmembrane region" description="Helical" evidence="7">
    <location>
        <begin position="514"/>
        <end position="533"/>
    </location>
</feature>
<comment type="subcellular location">
    <subcellularLocation>
        <location evidence="1">Membrane</location>
        <topology evidence="1">Multi-pass membrane protein</topology>
    </subcellularLocation>
</comment>
<dbReference type="GO" id="GO:0016020">
    <property type="term" value="C:membrane"/>
    <property type="evidence" value="ECO:0007669"/>
    <property type="project" value="UniProtKB-SubCell"/>
</dbReference>
<evidence type="ECO:0000256" key="4">
    <source>
        <dbReference type="ARBA" id="ARBA00022729"/>
    </source>
</evidence>
<dbReference type="EMBL" id="CAJJDN010000088">
    <property type="protein sequence ID" value="CAD8107022.1"/>
    <property type="molecule type" value="Genomic_DNA"/>
</dbReference>
<feature type="transmembrane region" description="Helical" evidence="7">
    <location>
        <begin position="320"/>
        <end position="338"/>
    </location>
</feature>
<name>A0A8S1PVC7_9CILI</name>
<dbReference type="GO" id="GO:0072657">
    <property type="term" value="P:protein localization to membrane"/>
    <property type="evidence" value="ECO:0007669"/>
    <property type="project" value="TreeGrafter"/>
</dbReference>
<evidence type="ECO:0000256" key="1">
    <source>
        <dbReference type="ARBA" id="ARBA00004141"/>
    </source>
</evidence>